<feature type="transmembrane region" description="Helical" evidence="8">
    <location>
        <begin position="288"/>
        <end position="311"/>
    </location>
</feature>
<name>A0A377G8T8_9GAMM</name>
<keyword evidence="4 8" id="KW-1133">Transmembrane helix</keyword>
<evidence type="ECO:0000256" key="8">
    <source>
        <dbReference type="SAM" id="Phobius"/>
    </source>
</evidence>
<keyword evidence="5" id="KW-0406">Ion transport</keyword>
<dbReference type="CDD" id="cd01031">
    <property type="entry name" value="EriC"/>
    <property type="match status" value="1"/>
</dbReference>
<feature type="transmembrane region" description="Helical" evidence="8">
    <location>
        <begin position="323"/>
        <end position="344"/>
    </location>
</feature>
<feature type="transmembrane region" description="Helical" evidence="8">
    <location>
        <begin position="149"/>
        <end position="172"/>
    </location>
</feature>
<feature type="transmembrane region" description="Helical" evidence="8">
    <location>
        <begin position="7"/>
        <end position="28"/>
    </location>
</feature>
<evidence type="ECO:0000256" key="6">
    <source>
        <dbReference type="ARBA" id="ARBA00023136"/>
    </source>
</evidence>
<evidence type="ECO:0000256" key="1">
    <source>
        <dbReference type="ARBA" id="ARBA00004141"/>
    </source>
</evidence>
<keyword evidence="7" id="KW-0868">Chloride</keyword>
<feature type="transmembrane region" description="Helical" evidence="8">
    <location>
        <begin position="225"/>
        <end position="250"/>
    </location>
</feature>
<feature type="transmembrane region" description="Helical" evidence="8">
    <location>
        <begin position="48"/>
        <end position="70"/>
    </location>
</feature>
<dbReference type="EMBL" id="UGGT01000001">
    <property type="protein sequence ID" value="STO21226.1"/>
    <property type="molecule type" value="Genomic_DNA"/>
</dbReference>
<dbReference type="OrthoDB" id="9767361at2"/>
<keyword evidence="10" id="KW-1185">Reference proteome</keyword>
<dbReference type="STRING" id="1094715.GCA_000236165_01131"/>
<dbReference type="RefSeq" id="WP_010653507.1">
    <property type="nucleotide sequence ID" value="NZ_UGGT01000001.1"/>
</dbReference>
<evidence type="ECO:0000256" key="2">
    <source>
        <dbReference type="ARBA" id="ARBA00022448"/>
    </source>
</evidence>
<dbReference type="AlphaFoldDB" id="A0A377G8T8"/>
<evidence type="ECO:0000313" key="10">
    <source>
        <dbReference type="Proteomes" id="UP000254554"/>
    </source>
</evidence>
<organism evidence="9 10">
    <name type="scientific">Fluoribacter dumoffii</name>
    <dbReference type="NCBI Taxonomy" id="463"/>
    <lineage>
        <taxon>Bacteria</taxon>
        <taxon>Pseudomonadati</taxon>
        <taxon>Pseudomonadota</taxon>
        <taxon>Gammaproteobacteria</taxon>
        <taxon>Legionellales</taxon>
        <taxon>Legionellaceae</taxon>
        <taxon>Fluoribacter</taxon>
    </lineage>
</organism>
<evidence type="ECO:0000256" key="7">
    <source>
        <dbReference type="ARBA" id="ARBA00023214"/>
    </source>
</evidence>
<evidence type="ECO:0000313" key="9">
    <source>
        <dbReference type="EMBL" id="STO21226.1"/>
    </source>
</evidence>
<keyword evidence="3 8" id="KW-0812">Transmembrane</keyword>
<feature type="transmembrane region" description="Helical" evidence="8">
    <location>
        <begin position="184"/>
        <end position="205"/>
    </location>
</feature>
<proteinExistence type="predicted"/>
<dbReference type="Pfam" id="PF00654">
    <property type="entry name" value="Voltage_CLC"/>
    <property type="match status" value="1"/>
</dbReference>
<feature type="transmembrane region" description="Helical" evidence="8">
    <location>
        <begin position="262"/>
        <end position="282"/>
    </location>
</feature>
<dbReference type="NCBIfam" id="NF003640">
    <property type="entry name" value="PRK05277.1"/>
    <property type="match status" value="1"/>
</dbReference>
<dbReference type="GeneID" id="93292124"/>
<sequence>MRNKILMLYAVSFVLGIIVGLVGSTFRLSIDVLSHLLDNLFLFLGDHGWPSGVISGLVSMVLVYAAYFAVKRFAPQASGSGVPEIEGTLLHLKTIFWRRLLPVKFFFGILALSVKMILGREGPTIHIGGSLGEMLGGLFNLTRRRKDSLIAAGAAAGLAVAFNAPLAGVLFVMEEMRNQFNYSFTSFSMVVICCITATVILDLMIGPQATIPMDVFEFPQLDSLWLFAIFGIVVGFVGLLFNLSLIRTLGFLDKLTSKQKSCYVLIVGFVIGYLAVHHPAAVGGGMDIIHQALTLSPGFGFLCFLLVVRFIGTMACYGTSVPGGIFAPILSLGTLLGLAMFHILEVLHIDFLTQPGMFAIAGMAALFASSTRSPITGAVLVVEMTHNYYLIFPVMMACITATIVLQLAPNGPIYEQLLDRTLRLNDKKTPSPQKTS</sequence>
<feature type="transmembrane region" description="Helical" evidence="8">
    <location>
        <begin position="100"/>
        <end position="118"/>
    </location>
</feature>
<keyword evidence="6 8" id="KW-0472">Membrane</keyword>
<feature type="transmembrane region" description="Helical" evidence="8">
    <location>
        <begin position="356"/>
        <end position="381"/>
    </location>
</feature>
<feature type="transmembrane region" description="Helical" evidence="8">
    <location>
        <begin position="388"/>
        <end position="408"/>
    </location>
</feature>
<dbReference type="SUPFAM" id="SSF81340">
    <property type="entry name" value="Clc chloride channel"/>
    <property type="match status" value="1"/>
</dbReference>
<evidence type="ECO:0000256" key="3">
    <source>
        <dbReference type="ARBA" id="ARBA00022692"/>
    </source>
</evidence>
<dbReference type="Gene3D" id="1.10.3080.10">
    <property type="entry name" value="Clc chloride channel"/>
    <property type="match status" value="1"/>
</dbReference>
<protein>
    <submittedName>
        <fullName evidence="9">H(+)/Cl(-) exchange transporter ClcA</fullName>
    </submittedName>
</protein>
<dbReference type="PRINTS" id="PR00762">
    <property type="entry name" value="CLCHANNEL"/>
</dbReference>
<evidence type="ECO:0000256" key="4">
    <source>
        <dbReference type="ARBA" id="ARBA00022989"/>
    </source>
</evidence>
<comment type="subcellular location">
    <subcellularLocation>
        <location evidence="1">Membrane</location>
        <topology evidence="1">Multi-pass membrane protein</topology>
    </subcellularLocation>
</comment>
<keyword evidence="2" id="KW-0813">Transport</keyword>
<dbReference type="GO" id="GO:0005886">
    <property type="term" value="C:plasma membrane"/>
    <property type="evidence" value="ECO:0007669"/>
    <property type="project" value="TreeGrafter"/>
</dbReference>
<accession>A0A377G8T8</accession>
<dbReference type="Proteomes" id="UP000254554">
    <property type="component" value="Unassembled WGS sequence"/>
</dbReference>
<dbReference type="PANTHER" id="PTHR45711:SF6">
    <property type="entry name" value="CHLORIDE CHANNEL PROTEIN"/>
    <property type="match status" value="1"/>
</dbReference>
<evidence type="ECO:0000256" key="5">
    <source>
        <dbReference type="ARBA" id="ARBA00023065"/>
    </source>
</evidence>
<dbReference type="GO" id="GO:0005247">
    <property type="term" value="F:voltage-gated chloride channel activity"/>
    <property type="evidence" value="ECO:0007669"/>
    <property type="project" value="TreeGrafter"/>
</dbReference>
<dbReference type="InterPro" id="IPR014743">
    <property type="entry name" value="Cl-channel_core"/>
</dbReference>
<reference evidence="9 10" key="1">
    <citation type="submission" date="2018-06" db="EMBL/GenBank/DDBJ databases">
        <authorList>
            <consortium name="Pathogen Informatics"/>
            <person name="Doyle S."/>
        </authorList>
    </citation>
    <scope>NUCLEOTIDE SEQUENCE [LARGE SCALE GENOMIC DNA]</scope>
    <source>
        <strain evidence="9 10">NCTC11370</strain>
    </source>
</reference>
<dbReference type="InterPro" id="IPR001807">
    <property type="entry name" value="ClC"/>
</dbReference>
<dbReference type="PANTHER" id="PTHR45711">
    <property type="entry name" value="CHLORIDE CHANNEL PROTEIN"/>
    <property type="match status" value="1"/>
</dbReference>
<gene>
    <name evidence="9" type="primary">clcA_2</name>
    <name evidence="9" type="ORF">NCTC11370_01291</name>
</gene>